<feature type="non-terminal residue" evidence="1">
    <location>
        <position position="1"/>
    </location>
</feature>
<protein>
    <submittedName>
        <fullName evidence="1">Uncharacterized protein</fullName>
    </submittedName>
</protein>
<proteinExistence type="predicted"/>
<organism evidence="1 3">
    <name type="scientific">Pristionchus entomophagus</name>
    <dbReference type="NCBI Taxonomy" id="358040"/>
    <lineage>
        <taxon>Eukaryota</taxon>
        <taxon>Metazoa</taxon>
        <taxon>Ecdysozoa</taxon>
        <taxon>Nematoda</taxon>
        <taxon>Chromadorea</taxon>
        <taxon>Rhabditida</taxon>
        <taxon>Rhabditina</taxon>
        <taxon>Diplogasteromorpha</taxon>
        <taxon>Diplogasteroidea</taxon>
        <taxon>Neodiplogasteridae</taxon>
        <taxon>Pristionchus</taxon>
    </lineage>
</organism>
<dbReference type="EMBL" id="BTSX01000084">
    <property type="protein sequence ID" value="GMT08430.1"/>
    <property type="molecule type" value="Genomic_DNA"/>
</dbReference>
<evidence type="ECO:0000313" key="2">
    <source>
        <dbReference type="EMBL" id="GMT08430.1"/>
    </source>
</evidence>
<dbReference type="EMBL" id="BTSX01000006">
    <property type="protein sequence ID" value="GMT06838.1"/>
    <property type="molecule type" value="Genomic_DNA"/>
</dbReference>
<reference evidence="1" key="1">
    <citation type="submission" date="2023-10" db="EMBL/GenBank/DDBJ databases">
        <title>Genome assembly of Pristionchus species.</title>
        <authorList>
            <person name="Yoshida K."/>
            <person name="Sommer R.J."/>
        </authorList>
    </citation>
    <scope>NUCLEOTIDE SEQUENCE</scope>
    <source>
        <strain evidence="1">RS0144</strain>
    </source>
</reference>
<dbReference type="Proteomes" id="UP001432027">
    <property type="component" value="Unassembled WGS sequence"/>
</dbReference>
<gene>
    <name evidence="1" type="ORF">PENTCL1PPCAC_29012</name>
    <name evidence="2" type="ORF">PENTCL1PPCAC_30604</name>
</gene>
<dbReference type="AlphaFoldDB" id="A0AAV5UKJ0"/>
<keyword evidence="3" id="KW-1185">Reference proteome</keyword>
<comment type="caution">
    <text evidence="1">The sequence shown here is derived from an EMBL/GenBank/DDBJ whole genome shotgun (WGS) entry which is preliminary data.</text>
</comment>
<evidence type="ECO:0000313" key="3">
    <source>
        <dbReference type="Proteomes" id="UP001432027"/>
    </source>
</evidence>
<accession>A0AAV5UKJ0</accession>
<evidence type="ECO:0000313" key="1">
    <source>
        <dbReference type="EMBL" id="GMT06838.1"/>
    </source>
</evidence>
<feature type="non-terminal residue" evidence="1">
    <location>
        <position position="248"/>
    </location>
</feature>
<name>A0AAV5UKJ0_9BILA</name>
<sequence>IWQIHYLSSVDARTIVVVGSHRTFEEMMARTEKTITAWIITSDDGFLNMNSTKVNLTTPRSAVRIQLDSFSISFIITEGCFRELERMYMIGTTVDFFFVPFAGLCQSAGSQGEIKSFAAIPVGSMPSMGEARFVGIPYGRTSFAILKGDGGRNRIDIYDIMSCELHRSIPVVWTLPTTFPPAIIQPLPLDGRRKALLQLVTGEKGMLDLENGEVESVSFETYRENDPSETQKLSICRHFPGQMSQSER</sequence>